<reference evidence="2" key="1">
    <citation type="submission" date="2021-01" db="EMBL/GenBank/DDBJ databases">
        <authorList>
            <person name="Corre E."/>
            <person name="Pelletier E."/>
            <person name="Niang G."/>
            <person name="Scheremetjew M."/>
            <person name="Finn R."/>
            <person name="Kale V."/>
            <person name="Holt S."/>
            <person name="Cochrane G."/>
            <person name="Meng A."/>
            <person name="Brown T."/>
            <person name="Cohen L."/>
        </authorList>
    </citation>
    <scope>NUCLEOTIDE SEQUENCE</scope>
    <source>
        <strain evidence="2">CCMP3107</strain>
    </source>
</reference>
<name>A0A7S4DBB5_HETAK</name>
<accession>A0A7S4DBB5</accession>
<evidence type="ECO:0000313" key="2">
    <source>
        <dbReference type="EMBL" id="CAE0639170.1"/>
    </source>
</evidence>
<organism evidence="2">
    <name type="scientific">Heterosigma akashiwo</name>
    <name type="common">Chromophytic alga</name>
    <name type="synonym">Heterosigma carterae</name>
    <dbReference type="NCBI Taxonomy" id="2829"/>
    <lineage>
        <taxon>Eukaryota</taxon>
        <taxon>Sar</taxon>
        <taxon>Stramenopiles</taxon>
        <taxon>Ochrophyta</taxon>
        <taxon>Raphidophyceae</taxon>
        <taxon>Chattonellales</taxon>
        <taxon>Chattonellaceae</taxon>
        <taxon>Heterosigma</taxon>
    </lineage>
</organism>
<evidence type="ECO:0000256" key="1">
    <source>
        <dbReference type="SAM" id="MobiDB-lite"/>
    </source>
</evidence>
<dbReference type="EMBL" id="HBIU01039486">
    <property type="protein sequence ID" value="CAE0639170.1"/>
    <property type="molecule type" value="Transcribed_RNA"/>
</dbReference>
<dbReference type="AlphaFoldDB" id="A0A7S4DBB5"/>
<feature type="compositionally biased region" description="Polar residues" evidence="1">
    <location>
        <begin position="48"/>
        <end position="63"/>
    </location>
</feature>
<feature type="region of interest" description="Disordered" evidence="1">
    <location>
        <begin position="43"/>
        <end position="63"/>
    </location>
</feature>
<feature type="region of interest" description="Disordered" evidence="1">
    <location>
        <begin position="92"/>
        <end position="137"/>
    </location>
</feature>
<protein>
    <submittedName>
        <fullName evidence="2">Uncharacterized protein</fullName>
    </submittedName>
</protein>
<proteinExistence type="predicted"/>
<sequence length="184" mass="18427">MVWETHWLYRLAVLSVWINSVVFCFKLPSENSIRTQALGAQGWGTDGSTGDQNQHYKGASASTLKAEVSNTRTVGASGSYFDSMGGAATAPAGKSAAATPASKPAAPVSTPASPAKPAAPISTPATPASNAASSSPAPAAVAEDMEVDAKALTLGGAILVAAGVAYEFFTGAFSSLAGQFSGNN</sequence>
<gene>
    <name evidence="2" type="ORF">HAKA00212_LOCUS17984</name>
</gene>